<protein>
    <recommendedName>
        <fullName evidence="1">Polyvalent protein metallopeptidase domain-containing protein</fullName>
    </recommendedName>
</protein>
<proteinExistence type="predicted"/>
<feature type="domain" description="Polyvalent protein metallopeptidase" evidence="1">
    <location>
        <begin position="3"/>
        <end position="96"/>
    </location>
</feature>
<reference evidence="2 3" key="1">
    <citation type="journal article" date="2011" name="J. Bacteriol.">
        <title>Genome sequence of Brevibacillus laterosporus LMG 15441, a pathogen of invertebrates.</title>
        <authorList>
            <person name="Djukic M."/>
            <person name="Poehlein A."/>
            <person name="Thurmer A."/>
            <person name="Daniel R."/>
        </authorList>
    </citation>
    <scope>NUCLEOTIDE SEQUENCE [LARGE SCALE GENOMIC DNA]</scope>
    <source>
        <strain evidence="2 3">LMG 15441</strain>
    </source>
</reference>
<keyword evidence="3" id="KW-1185">Reference proteome</keyword>
<dbReference type="Proteomes" id="UP000005850">
    <property type="component" value="Chromosome"/>
</dbReference>
<dbReference type="HOGENOM" id="CLU_162641_0_0_9"/>
<dbReference type="eggNOG" id="COG4227">
    <property type="taxonomic scope" value="Bacteria"/>
</dbReference>
<organism evidence="2 3">
    <name type="scientific">Brevibacillus laterosporus LMG 15441</name>
    <dbReference type="NCBI Taxonomy" id="1042163"/>
    <lineage>
        <taxon>Bacteria</taxon>
        <taxon>Bacillati</taxon>
        <taxon>Bacillota</taxon>
        <taxon>Bacilli</taxon>
        <taxon>Bacillales</taxon>
        <taxon>Paenibacillaceae</taxon>
        <taxon>Brevibacillus</taxon>
    </lineage>
</organism>
<evidence type="ECO:0000259" key="1">
    <source>
        <dbReference type="Pfam" id="PF18818"/>
    </source>
</evidence>
<dbReference type="Pfam" id="PF18818">
    <property type="entry name" value="MPTase-PolyVal"/>
    <property type="match status" value="1"/>
</dbReference>
<gene>
    <name evidence="2" type="ORF">BRLA_c025010</name>
</gene>
<dbReference type="InterPro" id="IPR041459">
    <property type="entry name" value="MPTase-PolyVal"/>
</dbReference>
<dbReference type="EMBL" id="CP007806">
    <property type="protein sequence ID" value="AIG26821.1"/>
    <property type="molecule type" value="Genomic_DNA"/>
</dbReference>
<dbReference type="STRING" id="1042163.BRLA_c025010"/>
<evidence type="ECO:0000313" key="3">
    <source>
        <dbReference type="Proteomes" id="UP000005850"/>
    </source>
</evidence>
<accession>A0A075R5V8</accession>
<dbReference type="KEGG" id="blr:BRLA_c025010"/>
<dbReference type="AlphaFoldDB" id="A0A075R5V8"/>
<sequence>MCNFKNVEEFYCTLFHEILHSTGHRTRLNRSGVIGKIIFGSETYSREELISELGAAMLCGVCGIDNSTIENSASYISSWLRKLEQDPKLIVQAATQAQKGVDLILDVHYDI</sequence>
<evidence type="ECO:0000313" key="2">
    <source>
        <dbReference type="EMBL" id="AIG26821.1"/>
    </source>
</evidence>
<name>A0A075R5V8_BRELA</name>